<dbReference type="KEGG" id="hja:BST95_18940"/>
<evidence type="ECO:0000256" key="1">
    <source>
        <dbReference type="SAM" id="SignalP"/>
    </source>
</evidence>
<feature type="chain" id="PRO_5042866642" evidence="1">
    <location>
        <begin position="23"/>
        <end position="95"/>
    </location>
</feature>
<gene>
    <name evidence="2" type="ORF">C0029_18780</name>
</gene>
<feature type="signal peptide" evidence="1">
    <location>
        <begin position="1"/>
        <end position="22"/>
    </location>
</feature>
<organism evidence="2 3">
    <name type="scientific">Halioglobus japonicus</name>
    <dbReference type="NCBI Taxonomy" id="930805"/>
    <lineage>
        <taxon>Bacteria</taxon>
        <taxon>Pseudomonadati</taxon>
        <taxon>Pseudomonadota</taxon>
        <taxon>Gammaproteobacteria</taxon>
        <taxon>Cellvibrionales</taxon>
        <taxon>Halieaceae</taxon>
        <taxon>Halioglobus</taxon>
    </lineage>
</organism>
<dbReference type="RefSeq" id="WP_084200950.1">
    <property type="nucleotide sequence ID" value="NZ_BMYL01000012.1"/>
</dbReference>
<protein>
    <submittedName>
        <fullName evidence="2">Uncharacterized protein</fullName>
    </submittedName>
</protein>
<sequence length="95" mass="10430">MKIRTIAMAATLLAGMSPLGIAAQQEVPTVVPVELFTCSFKEDKAWDDLDVLNKKFAKWSKKNDGSYSSWTISPQFRTNDGEFDVGWIGSGVTGQ</sequence>
<name>A0AAP8SLE2_9GAMM</name>
<evidence type="ECO:0000313" key="3">
    <source>
        <dbReference type="Proteomes" id="UP000235162"/>
    </source>
</evidence>
<dbReference type="Proteomes" id="UP000235162">
    <property type="component" value="Unassembled WGS sequence"/>
</dbReference>
<comment type="caution">
    <text evidence="2">The sequence shown here is derived from an EMBL/GenBank/DDBJ whole genome shotgun (WGS) entry which is preliminary data.</text>
</comment>
<reference evidence="2 3" key="1">
    <citation type="submission" date="2018-01" db="EMBL/GenBank/DDBJ databases">
        <title>The draft genome sequence of Halioglobus japonicus S1-36.</title>
        <authorList>
            <person name="Du Z.-J."/>
            <person name="Shi M.-J."/>
        </authorList>
    </citation>
    <scope>NUCLEOTIDE SEQUENCE [LARGE SCALE GENOMIC DNA]</scope>
    <source>
        <strain evidence="2 3">S1-36</strain>
    </source>
</reference>
<accession>A0AAP8SLE2</accession>
<dbReference type="EMBL" id="PKUR01000009">
    <property type="protein sequence ID" value="PLW84525.1"/>
    <property type="molecule type" value="Genomic_DNA"/>
</dbReference>
<dbReference type="AlphaFoldDB" id="A0AAP8SLE2"/>
<evidence type="ECO:0000313" key="2">
    <source>
        <dbReference type="EMBL" id="PLW84525.1"/>
    </source>
</evidence>
<proteinExistence type="predicted"/>
<keyword evidence="1" id="KW-0732">Signal</keyword>
<keyword evidence="3" id="KW-1185">Reference proteome</keyword>